<proteinExistence type="predicted"/>
<gene>
    <name evidence="1" type="ORF">AMTR_s00010p00253920</name>
</gene>
<dbReference type="Proteomes" id="UP000017836">
    <property type="component" value="Unassembled WGS sequence"/>
</dbReference>
<dbReference type="HOGENOM" id="CLU_2187447_0_0_1"/>
<evidence type="ECO:0000313" key="1">
    <source>
        <dbReference type="EMBL" id="ERM94400.1"/>
    </source>
</evidence>
<dbReference type="eggNOG" id="KOG0637">
    <property type="taxonomic scope" value="Eukaryota"/>
</dbReference>
<keyword evidence="2" id="KW-1185">Reference proteome</keyword>
<protein>
    <submittedName>
        <fullName evidence="1">Uncharacterized protein</fullName>
    </submittedName>
</protein>
<name>W1NGV3_AMBTC</name>
<dbReference type="Gramene" id="ERM94400">
    <property type="protein sequence ID" value="ERM94400"/>
    <property type="gene ID" value="AMTR_s00010p00253920"/>
</dbReference>
<reference evidence="2" key="1">
    <citation type="journal article" date="2013" name="Science">
        <title>The Amborella genome and the evolution of flowering plants.</title>
        <authorList>
            <consortium name="Amborella Genome Project"/>
        </authorList>
    </citation>
    <scope>NUCLEOTIDE SEQUENCE [LARGE SCALE GENOMIC DNA]</scope>
</reference>
<organism evidence="1 2">
    <name type="scientific">Amborella trichopoda</name>
    <dbReference type="NCBI Taxonomy" id="13333"/>
    <lineage>
        <taxon>Eukaryota</taxon>
        <taxon>Viridiplantae</taxon>
        <taxon>Streptophyta</taxon>
        <taxon>Embryophyta</taxon>
        <taxon>Tracheophyta</taxon>
        <taxon>Spermatophyta</taxon>
        <taxon>Magnoliopsida</taxon>
        <taxon>Amborellales</taxon>
        <taxon>Amborellaceae</taxon>
        <taxon>Amborella</taxon>
    </lineage>
</organism>
<dbReference type="AlphaFoldDB" id="W1NGV3"/>
<sequence length="109" mass="11997">MESAENDVPNRNLNAMESAEIDVPNRNLNAAELELVKLDGSSGQSESDIRFERAISVENSVSMTTLILSSTIAAGVQFGWALQLSLLTPYIQENEFMFQRYLSKGAVGR</sequence>
<evidence type="ECO:0000313" key="2">
    <source>
        <dbReference type="Proteomes" id="UP000017836"/>
    </source>
</evidence>
<accession>W1NGV3</accession>
<dbReference type="EMBL" id="KI397513">
    <property type="protein sequence ID" value="ERM94400.1"/>
    <property type="molecule type" value="Genomic_DNA"/>
</dbReference>